<comment type="similarity">
    <text evidence="1 7 8">Belongs to the universal ribosomal protein uS13 family.</text>
</comment>
<dbReference type="GO" id="GO:0003735">
    <property type="term" value="F:structural constituent of ribosome"/>
    <property type="evidence" value="ECO:0007669"/>
    <property type="project" value="InterPro"/>
</dbReference>
<dbReference type="NCBIfam" id="TIGR03631">
    <property type="entry name" value="uS13_bact"/>
    <property type="match status" value="1"/>
</dbReference>
<keyword evidence="3 7" id="KW-0699">rRNA-binding</keyword>
<accession>A0A514CPU0</accession>
<organism evidence="10">
    <name type="scientific">Rhizochromulina marina</name>
    <dbReference type="NCBI Taxonomy" id="1034831"/>
    <lineage>
        <taxon>Eukaryota</taxon>
        <taxon>Sar</taxon>
        <taxon>Stramenopiles</taxon>
        <taxon>Ochrophyta</taxon>
        <taxon>Dictyochophyceae</taxon>
        <taxon>Rhizochromulinales</taxon>
        <taxon>Rhizochromulina</taxon>
    </lineage>
</organism>
<dbReference type="PIRSF" id="PIRSF002134">
    <property type="entry name" value="Ribosomal_S13"/>
    <property type="match status" value="1"/>
</dbReference>
<dbReference type="InterPro" id="IPR001892">
    <property type="entry name" value="Ribosomal_uS13"/>
</dbReference>
<evidence type="ECO:0000313" key="10">
    <source>
        <dbReference type="EMBL" id="QDH81823.1"/>
    </source>
</evidence>
<dbReference type="FunFam" id="1.10.8.50:FF:000001">
    <property type="entry name" value="30S ribosomal protein S13"/>
    <property type="match status" value="1"/>
</dbReference>
<dbReference type="InterPro" id="IPR027437">
    <property type="entry name" value="Rbsml_uS13_C"/>
</dbReference>
<dbReference type="GO" id="GO:0015935">
    <property type="term" value="C:small ribosomal subunit"/>
    <property type="evidence" value="ECO:0007669"/>
    <property type="project" value="TreeGrafter"/>
</dbReference>
<evidence type="ECO:0000256" key="1">
    <source>
        <dbReference type="ARBA" id="ARBA00008080"/>
    </source>
</evidence>
<evidence type="ECO:0000256" key="4">
    <source>
        <dbReference type="ARBA" id="ARBA00022884"/>
    </source>
</evidence>
<feature type="compositionally biased region" description="Basic residues" evidence="9">
    <location>
        <begin position="101"/>
        <end position="122"/>
    </location>
</feature>
<keyword evidence="5 7" id="KW-0689">Ribosomal protein</keyword>
<keyword evidence="10" id="KW-0934">Plastid</keyword>
<dbReference type="PANTHER" id="PTHR10871:SF1">
    <property type="entry name" value="SMALL RIBOSOMAL SUBUNIT PROTEIN US13M"/>
    <property type="match status" value="1"/>
</dbReference>
<dbReference type="GO" id="GO:0009507">
    <property type="term" value="C:chloroplast"/>
    <property type="evidence" value="ECO:0007669"/>
    <property type="project" value="UniProtKB-SubCell"/>
</dbReference>
<keyword evidence="4 7" id="KW-0694">RNA-binding</keyword>
<dbReference type="GeneID" id="40865422"/>
<name>A0A514CPU0_9STRA</name>
<dbReference type="Gene3D" id="4.10.910.10">
    <property type="entry name" value="30s ribosomal protein s13, domain 2"/>
    <property type="match status" value="1"/>
</dbReference>
<dbReference type="Pfam" id="PF00416">
    <property type="entry name" value="Ribosomal_S13"/>
    <property type="match status" value="1"/>
</dbReference>
<evidence type="ECO:0000256" key="8">
    <source>
        <dbReference type="RuleBase" id="RU003830"/>
    </source>
</evidence>
<dbReference type="EMBL" id="MK561360">
    <property type="protein sequence ID" value="QDH81823.1"/>
    <property type="molecule type" value="Genomic_DNA"/>
</dbReference>
<keyword evidence="6 7" id="KW-0687">Ribonucleoprotein</keyword>
<dbReference type="PROSITE" id="PS50159">
    <property type="entry name" value="RIBOSOMAL_S13_2"/>
    <property type="match status" value="1"/>
</dbReference>
<comment type="subunit">
    <text evidence="2 7">Part of the 30S ribosomal subunit.</text>
</comment>
<sequence>MVRIAGIDLPRTKRIDYALTSIFGIGQNSAQIIVEKAKIDPTIRVNELTDDDVSKIREIIETEFSVEGDLKRTTNLTIKRLSEINCYRGRRHRQQLPVRGQRTRTNARSRRGSKKTVAGKKK</sequence>
<dbReference type="InterPro" id="IPR019980">
    <property type="entry name" value="Ribosomal_uS13_bac-type"/>
</dbReference>
<dbReference type="SUPFAM" id="SSF46946">
    <property type="entry name" value="S13-like H2TH domain"/>
    <property type="match status" value="1"/>
</dbReference>
<evidence type="ECO:0000256" key="9">
    <source>
        <dbReference type="SAM" id="MobiDB-lite"/>
    </source>
</evidence>
<comment type="subcellular location">
    <subcellularLocation>
        <location evidence="7">Plastid</location>
        <location evidence="7">Chloroplast</location>
    </subcellularLocation>
</comment>
<evidence type="ECO:0000256" key="5">
    <source>
        <dbReference type="ARBA" id="ARBA00022980"/>
    </source>
</evidence>
<evidence type="ECO:0000256" key="3">
    <source>
        <dbReference type="ARBA" id="ARBA00022730"/>
    </source>
</evidence>
<evidence type="ECO:0000256" key="7">
    <source>
        <dbReference type="HAMAP-Rule" id="MF_01315"/>
    </source>
</evidence>
<dbReference type="InterPro" id="IPR010979">
    <property type="entry name" value="Ribosomal_uS13-like_H2TH"/>
</dbReference>
<dbReference type="HAMAP" id="MF_01315">
    <property type="entry name" value="Ribosomal_uS13"/>
    <property type="match status" value="1"/>
</dbReference>
<geneLocation type="chloroplast" evidence="10"/>
<dbReference type="GO" id="GO:0006412">
    <property type="term" value="P:translation"/>
    <property type="evidence" value="ECO:0007669"/>
    <property type="project" value="UniProtKB-UniRule"/>
</dbReference>
<evidence type="ECO:0000256" key="2">
    <source>
        <dbReference type="ARBA" id="ARBA00011458"/>
    </source>
</evidence>
<protein>
    <recommendedName>
        <fullName evidence="7">Small ribosomal subunit protein uS13c</fullName>
    </recommendedName>
</protein>
<dbReference type="GO" id="GO:0005829">
    <property type="term" value="C:cytosol"/>
    <property type="evidence" value="ECO:0007669"/>
    <property type="project" value="TreeGrafter"/>
</dbReference>
<reference evidence="10" key="1">
    <citation type="submission" date="2019-02" db="EMBL/GenBank/DDBJ databases">
        <title>Dictyochophyceae plastid genomes reveal unusual variability of their organisation.</title>
        <authorList>
            <person name="Han K.Y."/>
            <person name="Maciszewski K."/>
            <person name="Graf L."/>
            <person name="Andersen R.A."/>
            <person name="Karnkowska A."/>
            <person name="Yoon H.S."/>
        </authorList>
    </citation>
    <scope>NUCLEOTIDE SEQUENCE</scope>
</reference>
<dbReference type="Gene3D" id="1.10.8.50">
    <property type="match status" value="1"/>
</dbReference>
<proteinExistence type="inferred from homology"/>
<evidence type="ECO:0000256" key="6">
    <source>
        <dbReference type="ARBA" id="ARBA00023274"/>
    </source>
</evidence>
<gene>
    <name evidence="7 10" type="primary">rps13</name>
</gene>
<feature type="region of interest" description="Disordered" evidence="9">
    <location>
        <begin position="90"/>
        <end position="122"/>
    </location>
</feature>
<dbReference type="RefSeq" id="YP_009674972.1">
    <property type="nucleotide sequence ID" value="NC_043890.1"/>
</dbReference>
<keyword evidence="10" id="KW-0150">Chloroplast</keyword>
<comment type="function">
    <text evidence="7">Located at the top of the head of the 30S subunit, it contacts several helices of the 16S rRNA.</text>
</comment>
<dbReference type="AlphaFoldDB" id="A0A514CPU0"/>
<dbReference type="PANTHER" id="PTHR10871">
    <property type="entry name" value="30S RIBOSOMAL PROTEIN S13/40S RIBOSOMAL PROTEIN S18"/>
    <property type="match status" value="1"/>
</dbReference>
<dbReference type="GO" id="GO:0019843">
    <property type="term" value="F:rRNA binding"/>
    <property type="evidence" value="ECO:0007669"/>
    <property type="project" value="UniProtKB-UniRule"/>
</dbReference>